<reference evidence="2" key="1">
    <citation type="submission" date="2021-01" db="EMBL/GenBank/DDBJ databases">
        <authorList>
            <person name="Li R."/>
            <person name="Bekaert M."/>
        </authorList>
    </citation>
    <scope>NUCLEOTIDE SEQUENCE</scope>
    <source>
        <strain evidence="2">Farmed</strain>
    </source>
</reference>
<keyword evidence="3" id="KW-1185">Reference proteome</keyword>
<dbReference type="AlphaFoldDB" id="A0A812EA56"/>
<dbReference type="OrthoDB" id="6020229at2759"/>
<proteinExistence type="predicted"/>
<dbReference type="PANTHER" id="PTHR13447:SF2">
    <property type="entry name" value="SMALL RIBOSOMAL SUBUNIT PROTEIN BS1M"/>
    <property type="match status" value="1"/>
</dbReference>
<dbReference type="Proteomes" id="UP000597762">
    <property type="component" value="Unassembled WGS sequence"/>
</dbReference>
<comment type="caution">
    <text evidence="2">The sequence shown here is derived from an EMBL/GenBank/DDBJ whole genome shotgun (WGS) entry which is preliminary data.</text>
</comment>
<dbReference type="GO" id="GO:0005763">
    <property type="term" value="C:mitochondrial small ribosomal subunit"/>
    <property type="evidence" value="ECO:0007669"/>
    <property type="project" value="TreeGrafter"/>
</dbReference>
<evidence type="ECO:0000313" key="2">
    <source>
        <dbReference type="EMBL" id="CAE1320936.1"/>
    </source>
</evidence>
<evidence type="ECO:0000256" key="1">
    <source>
        <dbReference type="SAM" id="MobiDB-lite"/>
    </source>
</evidence>
<dbReference type="PANTHER" id="PTHR13447">
    <property type="entry name" value="MITOCHONDRIAL 28S RIBOSOMAL PROTEIN S28"/>
    <property type="match status" value="1"/>
</dbReference>
<name>A0A812EA56_ACAPH</name>
<feature type="compositionally biased region" description="Low complexity" evidence="1">
    <location>
        <begin position="32"/>
        <end position="44"/>
    </location>
</feature>
<accession>A0A812EA56</accession>
<sequence length="210" mass="23084">MAATMSGVLRAGLRQKTKAIVNLPRLLGGWRSSSDSTVSKNVSNDETDAGTADNNNVNSSTTSKPKKESTLSKFVRAVELWDDKYDVDTLSQEPTGTEDLKDEQGTSFASMLRNSKLFQLGHPAGRVVQGRIFEVQGDDLYIDFGGKFYCVCKTPQLRPHEYRRGTQVKLLLQDLEMSAAFLGSTKHITLLEADATLIGRRRNPPPSSSS</sequence>
<feature type="region of interest" description="Disordered" evidence="1">
    <location>
        <begin position="32"/>
        <end position="68"/>
    </location>
</feature>
<gene>
    <name evidence="2" type="ORF">SPHA_71107</name>
</gene>
<dbReference type="Pfam" id="PF10246">
    <property type="entry name" value="MRP-S35"/>
    <property type="match status" value="1"/>
</dbReference>
<evidence type="ECO:0000313" key="3">
    <source>
        <dbReference type="Proteomes" id="UP000597762"/>
    </source>
</evidence>
<dbReference type="EMBL" id="CAHIKZ030005202">
    <property type="protein sequence ID" value="CAE1320936.1"/>
    <property type="molecule type" value="Genomic_DNA"/>
</dbReference>
<dbReference type="InterPro" id="IPR019375">
    <property type="entry name" value="Ribosomal_bS1m"/>
</dbReference>
<organism evidence="2 3">
    <name type="scientific">Acanthosepion pharaonis</name>
    <name type="common">Pharaoh cuttlefish</name>
    <name type="synonym">Sepia pharaonis</name>
    <dbReference type="NCBI Taxonomy" id="158019"/>
    <lineage>
        <taxon>Eukaryota</taxon>
        <taxon>Metazoa</taxon>
        <taxon>Spiralia</taxon>
        <taxon>Lophotrochozoa</taxon>
        <taxon>Mollusca</taxon>
        <taxon>Cephalopoda</taxon>
        <taxon>Coleoidea</taxon>
        <taxon>Decapodiformes</taxon>
        <taxon>Sepiida</taxon>
        <taxon>Sepiina</taxon>
        <taxon>Sepiidae</taxon>
        <taxon>Acanthosepion</taxon>
    </lineage>
</organism>
<protein>
    <submittedName>
        <fullName evidence="2">MRPS28</fullName>
    </submittedName>
</protein>